<reference evidence="1" key="1">
    <citation type="submission" date="2019-08" db="EMBL/GenBank/DDBJ databases">
        <authorList>
            <person name="Kucharzyk K."/>
            <person name="Murdoch R.W."/>
            <person name="Higgins S."/>
            <person name="Loffler F."/>
        </authorList>
    </citation>
    <scope>NUCLEOTIDE SEQUENCE</scope>
</reference>
<organism evidence="1">
    <name type="scientific">bioreactor metagenome</name>
    <dbReference type="NCBI Taxonomy" id="1076179"/>
    <lineage>
        <taxon>unclassified sequences</taxon>
        <taxon>metagenomes</taxon>
        <taxon>ecological metagenomes</taxon>
    </lineage>
</organism>
<dbReference type="EMBL" id="VSSQ01027765">
    <property type="protein sequence ID" value="MPM77175.1"/>
    <property type="molecule type" value="Genomic_DNA"/>
</dbReference>
<protein>
    <submittedName>
        <fullName evidence="1">Uncharacterized protein</fullName>
    </submittedName>
</protein>
<dbReference type="AlphaFoldDB" id="A0A645CJQ7"/>
<evidence type="ECO:0000313" key="1">
    <source>
        <dbReference type="EMBL" id="MPM77175.1"/>
    </source>
</evidence>
<sequence length="118" mass="12593">MRHLHRPFDDGLAGHLGLDRHAGLMVVLCNSDMSKYLFPVGESNGGDGEFGLDDLCSLQGLLFIVAHAEEGQGGTGNFQNFLGLPGSYLLLFPQKGFTDGDEHADAQGVACYHGDADK</sequence>
<proteinExistence type="predicted"/>
<comment type="caution">
    <text evidence="1">The sequence shown here is derived from an EMBL/GenBank/DDBJ whole genome shotgun (WGS) entry which is preliminary data.</text>
</comment>
<gene>
    <name evidence="1" type="ORF">SDC9_124175</name>
</gene>
<accession>A0A645CJQ7</accession>
<name>A0A645CJQ7_9ZZZZ</name>